<dbReference type="InterPro" id="IPR003961">
    <property type="entry name" value="FN3_dom"/>
</dbReference>
<sequence length="764" mass="84967">MFRVRAQGNPKPNVFGRENGMPIKDSAKIFYNSVNKEHVLKLESLTSDDSDNYKCIASNDHADAIYTVSLLVTEGQEKLDFKKMLKKNGPPAPKKKQKKVTDKLLKFLGEMKPVKVTECQTAVFEICLSRRVPNFVWKFSGKELKRDEKYEIIASEDGLTHTYKIQGARFSDSGIPIKFVSTLKNVRVKERSCACLECELTSKDVTLYRKNGQLLARSSKYSMNHEGKRAGLFTEDAQLTDGGRVKGAEREASVFIADPPKVHRSVLEALAAHPVTVRVGHTANIKVPFRAKPMPKVTWYKEGREMTEEERVSMKRGDHQALLTISKCVREDSGLILLGLKNDHGSTTATLHLSVLDGGAPGLHYIVEQRKKGSNLWVPVNKDPIQGTKYTVDDVLEDTEYELRVVAANKSGPGHPSTPGLVQGLHMSDSSNTSISLAWREPAEADPPSGYLLEMQAEDTMERSKCTEIPVSGTCYTVGGLTERQQYFFRILVVNEAAVGEAVELDEGGSPPPIVIWLKDGIPTKGREIITKSKNHSQFLINSTKCSDSGVYHTELQNVSGEVYHDFHVCVAAPDLQEGGEVHYTIMERDASTATWLKAVDRVFSNKYTVTDSLLGRKYYFRVLAQNAAVTPTDLSTKLKPYQQKDWRHVLRGQDCTVTRAFLGNPRPTVTLYKGHVNITANSRFWYISTSSVCTIVIPTCTLKDSGEYCVLVENKLGKDFSSCKLTVYCEGAEPASGRPGDKDDKSVLASVTESLQKKSKYLM</sequence>
<gene>
    <name evidence="5" type="ORF">MG293_019730</name>
</gene>
<accession>A0AAD4TP55</accession>
<dbReference type="PANTHER" id="PTHR13817:SF153">
    <property type="entry name" value="IMMUNOGLOBULIN SUPERFAMILY MEMBER 22"/>
    <property type="match status" value="1"/>
</dbReference>
<keyword evidence="1" id="KW-0677">Repeat</keyword>
<dbReference type="SUPFAM" id="SSF49265">
    <property type="entry name" value="Fibronectin type III"/>
    <property type="match status" value="2"/>
</dbReference>
<comment type="caution">
    <text evidence="5">The sequence shown here is derived from an EMBL/GenBank/DDBJ whole genome shotgun (WGS) entry which is preliminary data.</text>
</comment>
<dbReference type="PROSITE" id="PS50853">
    <property type="entry name" value="FN3"/>
    <property type="match status" value="1"/>
</dbReference>
<dbReference type="PROSITE" id="PS50835">
    <property type="entry name" value="IG_LIKE"/>
    <property type="match status" value="1"/>
</dbReference>
<evidence type="ECO:0000313" key="6">
    <source>
        <dbReference type="Proteomes" id="UP001214576"/>
    </source>
</evidence>
<dbReference type="PANTHER" id="PTHR13817">
    <property type="entry name" value="TITIN"/>
    <property type="match status" value="1"/>
</dbReference>
<protein>
    <recommendedName>
        <fullName evidence="7">Immunoglobulin superfamily member 22</fullName>
    </recommendedName>
</protein>
<dbReference type="InterPro" id="IPR036179">
    <property type="entry name" value="Ig-like_dom_sf"/>
</dbReference>
<dbReference type="InterPro" id="IPR007110">
    <property type="entry name" value="Ig-like_dom"/>
</dbReference>
<evidence type="ECO:0000313" key="5">
    <source>
        <dbReference type="EMBL" id="KAI4529874.1"/>
    </source>
</evidence>
<dbReference type="Pfam" id="PF07679">
    <property type="entry name" value="I-set"/>
    <property type="match status" value="3"/>
</dbReference>
<dbReference type="InterPro" id="IPR003599">
    <property type="entry name" value="Ig_sub"/>
</dbReference>
<proteinExistence type="predicted"/>
<dbReference type="FunFam" id="2.60.40.10:FF:001498">
    <property type="entry name" value="immunoglobulin superfamily member 22"/>
    <property type="match status" value="1"/>
</dbReference>
<evidence type="ECO:0008006" key="7">
    <source>
        <dbReference type="Google" id="ProtNLM"/>
    </source>
</evidence>
<dbReference type="CDD" id="cd00063">
    <property type="entry name" value="FN3"/>
    <property type="match status" value="3"/>
</dbReference>
<evidence type="ECO:0000256" key="2">
    <source>
        <dbReference type="ARBA" id="ARBA00023319"/>
    </source>
</evidence>
<dbReference type="FunFam" id="2.60.40.10:FF:001451">
    <property type="entry name" value="immunoglobulin superfamily member 22"/>
    <property type="match status" value="1"/>
</dbReference>
<dbReference type="SMART" id="SM00409">
    <property type="entry name" value="IG"/>
    <property type="match status" value="3"/>
</dbReference>
<keyword evidence="2" id="KW-0393">Immunoglobulin domain</keyword>
<evidence type="ECO:0000259" key="3">
    <source>
        <dbReference type="PROSITE" id="PS50835"/>
    </source>
</evidence>
<evidence type="ECO:0000256" key="1">
    <source>
        <dbReference type="ARBA" id="ARBA00022737"/>
    </source>
</evidence>
<evidence type="ECO:0000259" key="4">
    <source>
        <dbReference type="PROSITE" id="PS50853"/>
    </source>
</evidence>
<reference evidence="5" key="1">
    <citation type="submission" date="2022-03" db="EMBL/GenBank/DDBJ databases">
        <title>Genomic analyses of argali, domestic sheep and their hybrids provide insights into chromosomal evolution, heterosis and genetic basis of agronomic traits.</title>
        <authorList>
            <person name="Li M."/>
        </authorList>
    </citation>
    <scope>NUCLEOTIDE SEQUENCE</scope>
    <source>
        <strain evidence="5">CAU-MHL-2022a</strain>
        <tissue evidence="5">Skin</tissue>
    </source>
</reference>
<keyword evidence="6" id="KW-1185">Reference proteome</keyword>
<dbReference type="InterPro" id="IPR013098">
    <property type="entry name" value="Ig_I-set"/>
</dbReference>
<dbReference type="InterPro" id="IPR013783">
    <property type="entry name" value="Ig-like_fold"/>
</dbReference>
<dbReference type="SMART" id="SM00060">
    <property type="entry name" value="FN3"/>
    <property type="match status" value="3"/>
</dbReference>
<dbReference type="EMBL" id="JAKZEL010000026">
    <property type="protein sequence ID" value="KAI4529874.1"/>
    <property type="molecule type" value="Genomic_DNA"/>
</dbReference>
<feature type="domain" description="Fibronectin type-III" evidence="4">
    <location>
        <begin position="421"/>
        <end position="513"/>
    </location>
</feature>
<dbReference type="Pfam" id="PF00041">
    <property type="entry name" value="fn3"/>
    <property type="match status" value="1"/>
</dbReference>
<organism evidence="5 6">
    <name type="scientific">Ovis ammon polii</name>
    <dbReference type="NCBI Taxonomy" id="230172"/>
    <lineage>
        <taxon>Eukaryota</taxon>
        <taxon>Metazoa</taxon>
        <taxon>Chordata</taxon>
        <taxon>Craniata</taxon>
        <taxon>Vertebrata</taxon>
        <taxon>Euteleostomi</taxon>
        <taxon>Mammalia</taxon>
        <taxon>Eutheria</taxon>
        <taxon>Laurasiatheria</taxon>
        <taxon>Artiodactyla</taxon>
        <taxon>Ruminantia</taxon>
        <taxon>Pecora</taxon>
        <taxon>Bovidae</taxon>
        <taxon>Caprinae</taxon>
        <taxon>Ovis</taxon>
    </lineage>
</organism>
<feature type="domain" description="Ig-like" evidence="3">
    <location>
        <begin position="260"/>
        <end position="354"/>
    </location>
</feature>
<dbReference type="AlphaFoldDB" id="A0AAD4TP55"/>
<name>A0AAD4TP55_OVIAM</name>
<dbReference type="Proteomes" id="UP001214576">
    <property type="component" value="Unassembled WGS sequence"/>
</dbReference>
<dbReference type="GO" id="GO:0031430">
    <property type="term" value="C:M band"/>
    <property type="evidence" value="ECO:0007669"/>
    <property type="project" value="TreeGrafter"/>
</dbReference>
<dbReference type="InterPro" id="IPR050964">
    <property type="entry name" value="Striated_Muscle_Regulatory"/>
</dbReference>
<dbReference type="InterPro" id="IPR036116">
    <property type="entry name" value="FN3_sf"/>
</dbReference>
<dbReference type="SUPFAM" id="SSF48726">
    <property type="entry name" value="Immunoglobulin"/>
    <property type="match status" value="6"/>
</dbReference>
<dbReference type="GO" id="GO:0045214">
    <property type="term" value="P:sarcomere organization"/>
    <property type="evidence" value="ECO:0007669"/>
    <property type="project" value="TreeGrafter"/>
</dbReference>
<dbReference type="Gene3D" id="2.60.40.10">
    <property type="entry name" value="Immunoglobulins"/>
    <property type="match status" value="9"/>
</dbReference>